<keyword evidence="9" id="KW-0732">Signal</keyword>
<feature type="chain" id="PRO_5017342635" evidence="9">
    <location>
        <begin position="23"/>
        <end position="188"/>
    </location>
</feature>
<dbReference type="PANTHER" id="PTHR30586:SF0">
    <property type="entry name" value="ION-TRANSLOCATING OXIDOREDUCTASE COMPLEX SUBUNIT E"/>
    <property type="match status" value="1"/>
</dbReference>
<dbReference type="GO" id="GO:0005886">
    <property type="term" value="C:plasma membrane"/>
    <property type="evidence" value="ECO:0007669"/>
    <property type="project" value="TreeGrafter"/>
</dbReference>
<comment type="caution">
    <text evidence="10">The sequence shown here is derived from an EMBL/GenBank/DDBJ whole genome shotgun (WGS) entry which is preliminary data.</text>
</comment>
<keyword evidence="5" id="KW-0249">Electron transport</keyword>
<dbReference type="Proteomes" id="UP000275925">
    <property type="component" value="Unassembled WGS sequence"/>
</dbReference>
<feature type="signal peptide" evidence="9">
    <location>
        <begin position="1"/>
        <end position="22"/>
    </location>
</feature>
<evidence type="ECO:0000256" key="7">
    <source>
        <dbReference type="ARBA" id="ARBA00023136"/>
    </source>
</evidence>
<keyword evidence="11" id="KW-1185">Reference proteome</keyword>
<accession>A0A388TFS2</accession>
<evidence type="ECO:0000256" key="8">
    <source>
        <dbReference type="SAM" id="Phobius"/>
    </source>
</evidence>
<sequence length="188" mass="20284">MKKFLKLCPTFGLLLGFCPSLAVTTAVSNALGMGLAFTFVLTFSNFFVSLLRRVIPEGARIPLFIIIIVTFVTISDMLLAGFVPDLYKALGIFVPLIVVNCIILGRAEAFAYKNTVGAAVRDGLLNGFWFTVGLVILAVIREALGAGTLLGYPIFSANFTPILLFVLPPGGFLLIGFILAYLNEDKRA</sequence>
<evidence type="ECO:0000256" key="1">
    <source>
        <dbReference type="ARBA" id="ARBA00004127"/>
    </source>
</evidence>
<proteinExistence type="predicted"/>
<dbReference type="InterPro" id="IPR010968">
    <property type="entry name" value="RnfE"/>
</dbReference>
<evidence type="ECO:0000256" key="3">
    <source>
        <dbReference type="ARBA" id="ARBA00022692"/>
    </source>
</evidence>
<feature type="transmembrane region" description="Helical" evidence="8">
    <location>
        <begin position="89"/>
        <end position="107"/>
    </location>
</feature>
<dbReference type="InterPro" id="IPR003667">
    <property type="entry name" value="NqrDE/RnfAE"/>
</dbReference>
<feature type="transmembrane region" description="Helical" evidence="8">
    <location>
        <begin position="128"/>
        <end position="155"/>
    </location>
</feature>
<protein>
    <submittedName>
        <fullName evidence="10">Electron transport complex protein RnfE</fullName>
    </submittedName>
</protein>
<name>A0A388TFS2_9BACT</name>
<reference evidence="10 11" key="1">
    <citation type="journal article" date="2019" name="ISME J.">
        <title>Genome analyses of uncultured TG2/ZB3 bacteria in 'Margulisbacteria' specifically attached to ectosymbiotic spirochetes of protists in the termite gut.</title>
        <authorList>
            <person name="Utami Y.D."/>
            <person name="Kuwahara H."/>
            <person name="Igai K."/>
            <person name="Murakami T."/>
            <person name="Sugaya K."/>
            <person name="Morikawa T."/>
            <person name="Nagura Y."/>
            <person name="Yuki M."/>
            <person name="Deevong P."/>
            <person name="Inoue T."/>
            <person name="Kihara K."/>
            <person name="Lo N."/>
            <person name="Yamada A."/>
            <person name="Ohkuma M."/>
            <person name="Hongoh Y."/>
        </authorList>
    </citation>
    <scope>NUCLEOTIDE SEQUENCE [LARGE SCALE GENOMIC DNA]</scope>
    <source>
        <strain evidence="10">NkOx7-02</strain>
    </source>
</reference>
<evidence type="ECO:0000313" key="11">
    <source>
        <dbReference type="Proteomes" id="UP000275925"/>
    </source>
</evidence>
<evidence type="ECO:0000256" key="6">
    <source>
        <dbReference type="ARBA" id="ARBA00022989"/>
    </source>
</evidence>
<keyword evidence="4" id="KW-1278">Translocase</keyword>
<dbReference type="PANTHER" id="PTHR30586">
    <property type="entry name" value="ELECTRON TRANSPORT COMPLEX PROTEIN RNFE"/>
    <property type="match status" value="1"/>
</dbReference>
<feature type="transmembrane region" description="Helical" evidence="8">
    <location>
        <begin position="161"/>
        <end position="182"/>
    </location>
</feature>
<evidence type="ECO:0000256" key="9">
    <source>
        <dbReference type="SAM" id="SignalP"/>
    </source>
</evidence>
<dbReference type="GO" id="GO:0012505">
    <property type="term" value="C:endomembrane system"/>
    <property type="evidence" value="ECO:0007669"/>
    <property type="project" value="UniProtKB-SubCell"/>
</dbReference>
<keyword evidence="7 8" id="KW-0472">Membrane</keyword>
<dbReference type="EMBL" id="BGZO01000010">
    <property type="protein sequence ID" value="GBR75923.1"/>
    <property type="molecule type" value="Genomic_DNA"/>
</dbReference>
<evidence type="ECO:0000313" key="10">
    <source>
        <dbReference type="EMBL" id="GBR75923.1"/>
    </source>
</evidence>
<dbReference type="Pfam" id="PF02508">
    <property type="entry name" value="Rnf-Nqr"/>
    <property type="match status" value="1"/>
</dbReference>
<dbReference type="PIRSF" id="PIRSF006102">
    <property type="entry name" value="NQR_DE"/>
    <property type="match status" value="1"/>
</dbReference>
<evidence type="ECO:0000256" key="2">
    <source>
        <dbReference type="ARBA" id="ARBA00022448"/>
    </source>
</evidence>
<dbReference type="NCBIfam" id="NF009070">
    <property type="entry name" value="PRK12405.1"/>
    <property type="match status" value="1"/>
</dbReference>
<dbReference type="AlphaFoldDB" id="A0A388TFS2"/>
<keyword evidence="3 8" id="KW-0812">Transmembrane</keyword>
<evidence type="ECO:0000256" key="4">
    <source>
        <dbReference type="ARBA" id="ARBA00022967"/>
    </source>
</evidence>
<dbReference type="NCBIfam" id="TIGR01948">
    <property type="entry name" value="rnfE"/>
    <property type="match status" value="1"/>
</dbReference>
<gene>
    <name evidence="10" type="primary">rnfE</name>
    <name evidence="10" type="ORF">NO2_0550</name>
</gene>
<keyword evidence="2" id="KW-0813">Transport</keyword>
<feature type="transmembrane region" description="Helical" evidence="8">
    <location>
        <begin position="32"/>
        <end position="51"/>
    </location>
</feature>
<organism evidence="10 11">
    <name type="scientific">Candidatus Termititenax persephonae</name>
    <dbReference type="NCBI Taxonomy" id="2218525"/>
    <lineage>
        <taxon>Bacteria</taxon>
        <taxon>Bacillati</taxon>
        <taxon>Candidatus Margulisiibacteriota</taxon>
        <taxon>Candidatus Termititenacia</taxon>
        <taxon>Candidatus Termititenacales</taxon>
        <taxon>Candidatus Termititenacaceae</taxon>
        <taxon>Candidatus Termititenax</taxon>
    </lineage>
</organism>
<comment type="subcellular location">
    <subcellularLocation>
        <location evidence="1">Endomembrane system</location>
        <topology evidence="1">Multi-pass membrane protein</topology>
    </subcellularLocation>
</comment>
<dbReference type="GO" id="GO:0022900">
    <property type="term" value="P:electron transport chain"/>
    <property type="evidence" value="ECO:0007669"/>
    <property type="project" value="InterPro"/>
</dbReference>
<evidence type="ECO:0000256" key="5">
    <source>
        <dbReference type="ARBA" id="ARBA00022982"/>
    </source>
</evidence>
<feature type="transmembrane region" description="Helical" evidence="8">
    <location>
        <begin position="63"/>
        <end position="83"/>
    </location>
</feature>
<keyword evidence="6 8" id="KW-1133">Transmembrane helix</keyword>